<dbReference type="InterPro" id="IPR050462">
    <property type="entry name" value="Retroviral_Gag-Pol_poly"/>
</dbReference>
<dbReference type="PANTHER" id="PTHR33166">
    <property type="entry name" value="GAG_P30 DOMAIN-CONTAINING PROTEIN"/>
    <property type="match status" value="1"/>
</dbReference>
<comment type="caution">
    <text evidence="3">The sequence shown here is derived from an EMBL/GenBank/DDBJ whole genome shotgun (WGS) entry which is preliminary data.</text>
</comment>
<sequence length="193" mass="22665">MGRLMDDPFGVADRLDEFLGTSIFSFEDISSILRSPFNNEEREMIRQARIRDWECRNSQGVSGEQKWPSQNPGWNAQTEEGRRNMIDFRNIVIQGIREAVPRGQNISKVFGECQGRDETPIEWLDRLRKCLQVYSGTDPNSPIGEVLLKIQFVAKSWEDIRKKLEKLDNWQEKGLQELLREAQKVYMRRDEEK</sequence>
<accession>A0A8K1D4U9</accession>
<name>A0A8K1D4U9_9PASS</name>
<protein>
    <recommendedName>
        <fullName evidence="1">Core shell protein Gag P30 domain-containing protein</fullName>
    </recommendedName>
</protein>
<dbReference type="Proteomes" id="UP000796761">
    <property type="component" value="Unassembled WGS sequence"/>
</dbReference>
<gene>
    <name evidence="3" type="ORF">HGM15179_021244</name>
    <name evidence="2" type="ORF">HGM15179_021463</name>
</gene>
<evidence type="ECO:0000313" key="3">
    <source>
        <dbReference type="EMBL" id="TRZ05864.1"/>
    </source>
</evidence>
<dbReference type="Gene3D" id="1.10.375.10">
    <property type="entry name" value="Human Immunodeficiency Virus Type 1 Capsid Protein"/>
    <property type="match status" value="1"/>
</dbReference>
<dbReference type="EMBL" id="SWJQ01003731">
    <property type="protein sequence ID" value="TRZ05645.1"/>
    <property type="molecule type" value="Genomic_DNA"/>
</dbReference>
<proteinExistence type="predicted"/>
<organism evidence="3 4">
    <name type="scientific">Zosterops borbonicus</name>
    <dbReference type="NCBI Taxonomy" id="364589"/>
    <lineage>
        <taxon>Eukaryota</taxon>
        <taxon>Metazoa</taxon>
        <taxon>Chordata</taxon>
        <taxon>Craniata</taxon>
        <taxon>Vertebrata</taxon>
        <taxon>Euteleostomi</taxon>
        <taxon>Archelosauria</taxon>
        <taxon>Archosauria</taxon>
        <taxon>Dinosauria</taxon>
        <taxon>Saurischia</taxon>
        <taxon>Theropoda</taxon>
        <taxon>Coelurosauria</taxon>
        <taxon>Aves</taxon>
        <taxon>Neognathae</taxon>
        <taxon>Neoaves</taxon>
        <taxon>Telluraves</taxon>
        <taxon>Australaves</taxon>
        <taxon>Passeriformes</taxon>
        <taxon>Sylvioidea</taxon>
        <taxon>Zosteropidae</taxon>
        <taxon>Zosterops</taxon>
    </lineage>
</organism>
<dbReference type="AlphaFoldDB" id="A0A8K1D4U9"/>
<evidence type="ECO:0000259" key="1">
    <source>
        <dbReference type="Pfam" id="PF02093"/>
    </source>
</evidence>
<dbReference type="SUPFAM" id="SSF47943">
    <property type="entry name" value="Retrovirus capsid protein, N-terminal core domain"/>
    <property type="match status" value="1"/>
</dbReference>
<reference evidence="3" key="1">
    <citation type="submission" date="2019-04" db="EMBL/GenBank/DDBJ databases">
        <title>Genome assembly of Zosterops borbonicus 15179.</title>
        <authorList>
            <person name="Leroy T."/>
            <person name="Anselmetti Y."/>
            <person name="Tilak M.-K."/>
            <person name="Nabholz B."/>
        </authorList>
    </citation>
    <scope>NUCLEOTIDE SEQUENCE</scope>
    <source>
        <strain evidence="3">HGM_15179</strain>
        <tissue evidence="3">Muscle</tissue>
    </source>
</reference>
<dbReference type="Pfam" id="PF02093">
    <property type="entry name" value="Gag_p30"/>
    <property type="match status" value="1"/>
</dbReference>
<dbReference type="InterPro" id="IPR003036">
    <property type="entry name" value="Gag_P30"/>
</dbReference>
<keyword evidence="4" id="KW-1185">Reference proteome</keyword>
<feature type="domain" description="Core shell protein Gag P30" evidence="1">
    <location>
        <begin position="6"/>
        <end position="187"/>
    </location>
</feature>
<dbReference type="OrthoDB" id="9049599at2759"/>
<evidence type="ECO:0000313" key="4">
    <source>
        <dbReference type="Proteomes" id="UP000796761"/>
    </source>
</evidence>
<dbReference type="InterPro" id="IPR008919">
    <property type="entry name" value="Retrov_capsid_N"/>
</dbReference>
<evidence type="ECO:0000313" key="2">
    <source>
        <dbReference type="EMBL" id="TRZ05645.1"/>
    </source>
</evidence>
<dbReference type="EMBL" id="SWJQ01003252">
    <property type="protein sequence ID" value="TRZ05864.1"/>
    <property type="molecule type" value="Genomic_DNA"/>
</dbReference>
<dbReference type="GO" id="GO:0019068">
    <property type="term" value="P:virion assembly"/>
    <property type="evidence" value="ECO:0007669"/>
    <property type="project" value="InterPro"/>
</dbReference>